<dbReference type="GO" id="GO:0016787">
    <property type="term" value="F:hydrolase activity"/>
    <property type="evidence" value="ECO:0007669"/>
    <property type="project" value="InterPro"/>
</dbReference>
<dbReference type="AlphaFoldDB" id="A0A517NWX8"/>
<name>A0A517NWX8_9BACT</name>
<reference evidence="3 4" key="1">
    <citation type="submission" date="2019-02" db="EMBL/GenBank/DDBJ databases">
        <title>Deep-cultivation of Planctomycetes and their phenomic and genomic characterization uncovers novel biology.</title>
        <authorList>
            <person name="Wiegand S."/>
            <person name="Jogler M."/>
            <person name="Boedeker C."/>
            <person name="Pinto D."/>
            <person name="Vollmers J."/>
            <person name="Rivas-Marin E."/>
            <person name="Kohn T."/>
            <person name="Peeters S.H."/>
            <person name="Heuer A."/>
            <person name="Rast P."/>
            <person name="Oberbeckmann S."/>
            <person name="Bunk B."/>
            <person name="Jeske O."/>
            <person name="Meyerdierks A."/>
            <person name="Storesund J.E."/>
            <person name="Kallscheuer N."/>
            <person name="Luecker S."/>
            <person name="Lage O.M."/>
            <person name="Pohl T."/>
            <person name="Merkel B.J."/>
            <person name="Hornburger P."/>
            <person name="Mueller R.-W."/>
            <person name="Bruemmer F."/>
            <person name="Labrenz M."/>
            <person name="Spormann A.M."/>
            <person name="Op den Camp H."/>
            <person name="Overmann J."/>
            <person name="Amann R."/>
            <person name="Jetten M.S.M."/>
            <person name="Mascher T."/>
            <person name="Medema M.H."/>
            <person name="Devos D.P."/>
            <person name="Kaster A.-K."/>
            <person name="Ovreas L."/>
            <person name="Rohde M."/>
            <person name="Galperin M.Y."/>
            <person name="Jogler C."/>
        </authorList>
    </citation>
    <scope>NUCLEOTIDE SEQUENCE [LARGE SCALE GENOMIC DNA]</scope>
    <source>
        <strain evidence="3 4">K23_9</strain>
    </source>
</reference>
<organism evidence="3 4">
    <name type="scientific">Stieleria marina</name>
    <dbReference type="NCBI Taxonomy" id="1930275"/>
    <lineage>
        <taxon>Bacteria</taxon>
        <taxon>Pseudomonadati</taxon>
        <taxon>Planctomycetota</taxon>
        <taxon>Planctomycetia</taxon>
        <taxon>Pirellulales</taxon>
        <taxon>Pirellulaceae</taxon>
        <taxon>Stieleria</taxon>
    </lineage>
</organism>
<dbReference type="Pfam" id="PF06439">
    <property type="entry name" value="3keto-disac_hyd"/>
    <property type="match status" value="1"/>
</dbReference>
<dbReference type="Gene3D" id="2.60.120.560">
    <property type="entry name" value="Exo-inulinase, domain 1"/>
    <property type="match status" value="1"/>
</dbReference>
<dbReference type="RefSeq" id="WP_145419439.1">
    <property type="nucleotide sequence ID" value="NZ_CP036526.1"/>
</dbReference>
<dbReference type="OrthoDB" id="256709at2"/>
<evidence type="ECO:0000259" key="2">
    <source>
        <dbReference type="Pfam" id="PF06439"/>
    </source>
</evidence>
<feature type="domain" description="3-keto-alpha-glucoside-1,2-lyase/3-keto-2-hydroxy-glucal hydratase" evidence="2">
    <location>
        <begin position="53"/>
        <end position="185"/>
    </location>
</feature>
<accession>A0A517NWX8</accession>
<dbReference type="InterPro" id="IPR010496">
    <property type="entry name" value="AL/BT2_dom"/>
</dbReference>
<gene>
    <name evidence="3" type="ORF">K239x_36400</name>
</gene>
<feature type="chain" id="PRO_5021824207" description="3-keto-alpha-glucoside-1,2-lyase/3-keto-2-hydroxy-glucal hydratase domain-containing protein" evidence="1">
    <location>
        <begin position="22"/>
        <end position="210"/>
    </location>
</feature>
<evidence type="ECO:0000313" key="4">
    <source>
        <dbReference type="Proteomes" id="UP000319817"/>
    </source>
</evidence>
<sequence length="210" mass="22973" precursor="true">MKNVLRAISLLSMLIAGTALAEKNVELKPLLGDAGSPVASETFDSPLSKTFKAAKGEWNVVDGVLLGKELASDKHAAVLNYGKPNRNSVVRFSFKLDDDTKGFNFSLNHKRGHLFRVVVAPTKMTINLDKDKKDPTSKAKVMATAKAKFAPGQWHTMQIEMMGDKVVAQTDNGAVAKANHETLDTDKPNYRFVMRGNSLSLDDLTISEIK</sequence>
<proteinExistence type="predicted"/>
<keyword evidence="4" id="KW-1185">Reference proteome</keyword>
<evidence type="ECO:0000256" key="1">
    <source>
        <dbReference type="SAM" id="SignalP"/>
    </source>
</evidence>
<evidence type="ECO:0000313" key="3">
    <source>
        <dbReference type="EMBL" id="QDT11640.1"/>
    </source>
</evidence>
<keyword evidence="1" id="KW-0732">Signal</keyword>
<feature type="signal peptide" evidence="1">
    <location>
        <begin position="1"/>
        <end position="21"/>
    </location>
</feature>
<dbReference type="Proteomes" id="UP000319817">
    <property type="component" value="Chromosome"/>
</dbReference>
<dbReference type="EMBL" id="CP036526">
    <property type="protein sequence ID" value="QDT11640.1"/>
    <property type="molecule type" value="Genomic_DNA"/>
</dbReference>
<protein>
    <recommendedName>
        <fullName evidence="2">3-keto-alpha-glucoside-1,2-lyase/3-keto-2-hydroxy-glucal hydratase domain-containing protein</fullName>
    </recommendedName>
</protein>